<accession>A0A7J7FNA8</accession>
<feature type="region of interest" description="Disordered" evidence="1">
    <location>
        <begin position="1"/>
        <end position="41"/>
    </location>
</feature>
<gene>
    <name evidence="2" type="ORF">HPG69_007217</name>
</gene>
<comment type="caution">
    <text evidence="2">The sequence shown here is derived from an EMBL/GenBank/DDBJ whole genome shotgun (WGS) entry which is preliminary data.</text>
</comment>
<sequence length="66" mass="7118">MLPLEKAFAAPRNSAAPPAPPTPRSAAGDQQEETISRRGPADLEFSRLHFRSFVYQEAAGSHQALA</sequence>
<feature type="compositionally biased region" description="Low complexity" evidence="1">
    <location>
        <begin position="7"/>
        <end position="16"/>
    </location>
</feature>
<name>A0A7J7FNA8_DICBM</name>
<organism evidence="2 3">
    <name type="scientific">Diceros bicornis minor</name>
    <name type="common">South-central black rhinoceros</name>
    <dbReference type="NCBI Taxonomy" id="77932"/>
    <lineage>
        <taxon>Eukaryota</taxon>
        <taxon>Metazoa</taxon>
        <taxon>Chordata</taxon>
        <taxon>Craniata</taxon>
        <taxon>Vertebrata</taxon>
        <taxon>Euteleostomi</taxon>
        <taxon>Mammalia</taxon>
        <taxon>Eutheria</taxon>
        <taxon>Laurasiatheria</taxon>
        <taxon>Perissodactyla</taxon>
        <taxon>Rhinocerotidae</taxon>
        <taxon>Diceros</taxon>
    </lineage>
</organism>
<protein>
    <submittedName>
        <fullName evidence="2">Uncharacterized protein</fullName>
    </submittedName>
</protein>
<dbReference type="Proteomes" id="UP000551758">
    <property type="component" value="Unassembled WGS sequence"/>
</dbReference>
<evidence type="ECO:0000313" key="2">
    <source>
        <dbReference type="EMBL" id="KAF5929467.1"/>
    </source>
</evidence>
<evidence type="ECO:0000256" key="1">
    <source>
        <dbReference type="SAM" id="MobiDB-lite"/>
    </source>
</evidence>
<dbReference type="AlphaFoldDB" id="A0A7J7FNA8"/>
<keyword evidence="3" id="KW-1185">Reference proteome</keyword>
<dbReference type="EMBL" id="JACDTQ010000092">
    <property type="protein sequence ID" value="KAF5929467.1"/>
    <property type="molecule type" value="Genomic_DNA"/>
</dbReference>
<reference evidence="2 3" key="1">
    <citation type="journal article" date="2020" name="Mol. Biol. Evol.">
        <title>Interspecific Gene Flow and the Evolution of Specialization in Black and White Rhinoceros.</title>
        <authorList>
            <person name="Moodley Y."/>
            <person name="Westbury M.V."/>
            <person name="Russo I.M."/>
            <person name="Gopalakrishnan S."/>
            <person name="Rakotoarivelo A."/>
            <person name="Olsen R.A."/>
            <person name="Prost S."/>
            <person name="Tunstall T."/>
            <person name="Ryder O.A."/>
            <person name="Dalen L."/>
            <person name="Bruford M.W."/>
        </authorList>
    </citation>
    <scope>NUCLEOTIDE SEQUENCE [LARGE SCALE GENOMIC DNA]</scope>
    <source>
        <strain evidence="2">SBR-YM</strain>
        <tissue evidence="2">Skin</tissue>
    </source>
</reference>
<proteinExistence type="predicted"/>
<evidence type="ECO:0000313" key="3">
    <source>
        <dbReference type="Proteomes" id="UP000551758"/>
    </source>
</evidence>